<dbReference type="PANTHER" id="PTHR37954">
    <property type="entry name" value="BLL4979 PROTEIN"/>
    <property type="match status" value="1"/>
</dbReference>
<dbReference type="eggNOG" id="COG2043">
    <property type="taxonomic scope" value="Bacteria"/>
</dbReference>
<accession>A0A0D8FTN6</accession>
<evidence type="ECO:0000313" key="2">
    <source>
        <dbReference type="EMBL" id="KJE76486.1"/>
    </source>
</evidence>
<reference evidence="2 3" key="1">
    <citation type="submission" date="2015-01" db="EMBL/GenBank/DDBJ databases">
        <title>Draft genome of the acidophilic iron oxidizer Ferrimicrobium acidiphilum strain T23.</title>
        <authorList>
            <person name="Poehlein A."/>
            <person name="Eisen S."/>
            <person name="Schloemann M."/>
            <person name="Johnson B.D."/>
            <person name="Daniel R."/>
            <person name="Muehling M."/>
        </authorList>
    </citation>
    <scope>NUCLEOTIDE SEQUENCE [LARGE SCALE GENOMIC DNA]</scope>
    <source>
        <strain evidence="2 3">T23</strain>
    </source>
</reference>
<dbReference type="InterPro" id="IPR003748">
    <property type="entry name" value="DUF169"/>
</dbReference>
<dbReference type="OrthoDB" id="149847at2"/>
<dbReference type="GeneID" id="78372873"/>
<gene>
    <name evidence="2" type="ORF">FEAC_17130</name>
</gene>
<evidence type="ECO:0000256" key="1">
    <source>
        <dbReference type="SAM" id="MobiDB-lite"/>
    </source>
</evidence>
<dbReference type="RefSeq" id="WP_052566068.1">
    <property type="nucleotide sequence ID" value="NZ_JQKF01000012.1"/>
</dbReference>
<proteinExistence type="predicted"/>
<evidence type="ECO:0000313" key="3">
    <source>
        <dbReference type="Proteomes" id="UP000032336"/>
    </source>
</evidence>
<dbReference type="EMBL" id="JXUW01000015">
    <property type="protein sequence ID" value="KJE76486.1"/>
    <property type="molecule type" value="Genomic_DNA"/>
</dbReference>
<dbReference type="AlphaFoldDB" id="A0A0D8FTN6"/>
<keyword evidence="3" id="KW-1185">Reference proteome</keyword>
<dbReference type="Proteomes" id="UP000032336">
    <property type="component" value="Unassembled WGS sequence"/>
</dbReference>
<name>A0A0D8FTN6_9ACTN</name>
<protein>
    <submittedName>
        <fullName evidence="2">Uncharacterized protein</fullName>
    </submittedName>
</protein>
<dbReference type="Pfam" id="PF02596">
    <property type="entry name" value="DUF169"/>
    <property type="match status" value="1"/>
</dbReference>
<comment type="caution">
    <text evidence="2">The sequence shown here is derived from an EMBL/GenBank/DDBJ whole genome shotgun (WGS) entry which is preliminary data.</text>
</comment>
<dbReference type="PANTHER" id="PTHR37954:SF3">
    <property type="entry name" value="DUF169 DOMAIN-CONTAINING PROTEIN"/>
    <property type="match status" value="1"/>
</dbReference>
<organism evidence="2 3">
    <name type="scientific">Ferrimicrobium acidiphilum DSM 19497</name>
    <dbReference type="NCBI Taxonomy" id="1121877"/>
    <lineage>
        <taxon>Bacteria</taxon>
        <taxon>Bacillati</taxon>
        <taxon>Actinomycetota</taxon>
        <taxon>Acidimicrobiia</taxon>
        <taxon>Acidimicrobiales</taxon>
        <taxon>Acidimicrobiaceae</taxon>
        <taxon>Ferrimicrobium</taxon>
    </lineage>
</organism>
<feature type="region of interest" description="Disordered" evidence="1">
    <location>
        <begin position="38"/>
        <end position="57"/>
    </location>
</feature>
<sequence length="249" mass="26362">MENATNELLTGWKTLANELSHSLHLSVPPVSITFSDESPDSVPAFDEPMSSPSDDGRAGRVPASCVFWVKAIAATFTTSPKDHGNCSVGRYTHGLASFAEVADNADIAALLESGWVDGTDVGKIPAISKRANAISYGPLTDARFAPDVVLLRVNGRQLMVLSDAVPELRIEGKPQCHIVALAKEYNQVAASVGCALSRARTGMGPDEMTVAIPGSRLASVVQAVRQTAAVDTVVAKYAADDAKRFKVRQ</sequence>